<name>A0ABU6Z402_9FABA</name>
<dbReference type="EMBL" id="JASCZI010252246">
    <property type="protein sequence ID" value="MED6215528.1"/>
    <property type="molecule type" value="Genomic_DNA"/>
</dbReference>
<gene>
    <name evidence="1" type="ORF">PIB30_114544</name>
</gene>
<proteinExistence type="predicted"/>
<dbReference type="Proteomes" id="UP001341840">
    <property type="component" value="Unassembled WGS sequence"/>
</dbReference>
<accession>A0ABU6Z402</accession>
<sequence length="97" mass="10826">WSDALQCVVVDSKEVLDQYIKQNPLRFYTPGKPFHLYPRLEAIFGKDRANGGFAMSGADAEETVQESDLPMKDDDTDMLNLVSRCAQDINTQEGGVN</sequence>
<feature type="non-terminal residue" evidence="1">
    <location>
        <position position="1"/>
    </location>
</feature>
<organism evidence="1 2">
    <name type="scientific">Stylosanthes scabra</name>
    <dbReference type="NCBI Taxonomy" id="79078"/>
    <lineage>
        <taxon>Eukaryota</taxon>
        <taxon>Viridiplantae</taxon>
        <taxon>Streptophyta</taxon>
        <taxon>Embryophyta</taxon>
        <taxon>Tracheophyta</taxon>
        <taxon>Spermatophyta</taxon>
        <taxon>Magnoliopsida</taxon>
        <taxon>eudicotyledons</taxon>
        <taxon>Gunneridae</taxon>
        <taxon>Pentapetalae</taxon>
        <taxon>rosids</taxon>
        <taxon>fabids</taxon>
        <taxon>Fabales</taxon>
        <taxon>Fabaceae</taxon>
        <taxon>Papilionoideae</taxon>
        <taxon>50 kb inversion clade</taxon>
        <taxon>dalbergioids sensu lato</taxon>
        <taxon>Dalbergieae</taxon>
        <taxon>Pterocarpus clade</taxon>
        <taxon>Stylosanthes</taxon>
    </lineage>
</organism>
<keyword evidence="2" id="KW-1185">Reference proteome</keyword>
<protein>
    <submittedName>
        <fullName evidence="1">Uncharacterized protein</fullName>
    </submittedName>
</protein>
<evidence type="ECO:0000313" key="1">
    <source>
        <dbReference type="EMBL" id="MED6215528.1"/>
    </source>
</evidence>
<evidence type="ECO:0000313" key="2">
    <source>
        <dbReference type="Proteomes" id="UP001341840"/>
    </source>
</evidence>
<comment type="caution">
    <text evidence="1">The sequence shown here is derived from an EMBL/GenBank/DDBJ whole genome shotgun (WGS) entry which is preliminary data.</text>
</comment>
<reference evidence="1 2" key="1">
    <citation type="journal article" date="2023" name="Plants (Basel)">
        <title>Bridging the Gap: Combining Genomics and Transcriptomics Approaches to Understand Stylosanthes scabra, an Orphan Legume from the Brazilian Caatinga.</title>
        <authorList>
            <person name="Ferreira-Neto J.R.C."/>
            <person name="da Silva M.D."/>
            <person name="Binneck E."/>
            <person name="de Melo N.F."/>
            <person name="da Silva R.H."/>
            <person name="de Melo A.L.T.M."/>
            <person name="Pandolfi V."/>
            <person name="Bustamante F.O."/>
            <person name="Brasileiro-Vidal A.C."/>
            <person name="Benko-Iseppon A.M."/>
        </authorList>
    </citation>
    <scope>NUCLEOTIDE SEQUENCE [LARGE SCALE GENOMIC DNA]</scope>
    <source>
        <tissue evidence="1">Leaves</tissue>
    </source>
</reference>